<protein>
    <submittedName>
        <fullName evidence="1">Uncharacterized protein</fullName>
    </submittedName>
</protein>
<name>A0A146L8N2_LYGHE</name>
<proteinExistence type="predicted"/>
<accession>A0A146L8N2</accession>
<gene>
    <name evidence="1" type="ORF">g.35072</name>
</gene>
<sequence>MVRKQIRSTEATSPRFLWITMHRRVYRWEWDAMYDTVSSLHAKISLVSHYHSSVGSTSLSLSTAFSTIHRTARSSVGRCRYSSTQSAWRCMHHTTTSSTRCPSAALPLLRIASNSQISVTTVSRCGGCAGRFLTYVWGAHSKRSHGSMRRTIASTCSGCVDSSTVIGAPPSLQQLRCNSASDSQQLLHRQCRWHSTTTSSTALSPSCVRSAVSTSNWWCSQRSHSYQRPTNRRVCCDAGIQSVAPLWGGGPVSALQSSIVPSTCAVLCCVHRRSCERRYYSPSELPPSMLLCRHSSGYSPAHSTFQCAASCCTLSSEP</sequence>
<organism evidence="1">
    <name type="scientific">Lygus hesperus</name>
    <name type="common">Western plant bug</name>
    <dbReference type="NCBI Taxonomy" id="30085"/>
    <lineage>
        <taxon>Eukaryota</taxon>
        <taxon>Metazoa</taxon>
        <taxon>Ecdysozoa</taxon>
        <taxon>Arthropoda</taxon>
        <taxon>Hexapoda</taxon>
        <taxon>Insecta</taxon>
        <taxon>Pterygota</taxon>
        <taxon>Neoptera</taxon>
        <taxon>Paraneoptera</taxon>
        <taxon>Hemiptera</taxon>
        <taxon>Heteroptera</taxon>
        <taxon>Panheteroptera</taxon>
        <taxon>Cimicomorpha</taxon>
        <taxon>Miridae</taxon>
        <taxon>Mirini</taxon>
        <taxon>Lygus</taxon>
    </lineage>
</organism>
<evidence type="ECO:0000313" key="1">
    <source>
        <dbReference type="EMBL" id="JAQ04743.1"/>
    </source>
</evidence>
<dbReference type="AlphaFoldDB" id="A0A146L8N2"/>
<reference evidence="1" key="1">
    <citation type="journal article" date="2016" name="Gigascience">
        <title>De novo construction of an expanded transcriptome assembly for the western tarnished plant bug, Lygus hesperus.</title>
        <authorList>
            <person name="Tassone E.E."/>
            <person name="Geib S.M."/>
            <person name="Hall B."/>
            <person name="Fabrick J.A."/>
            <person name="Brent C.S."/>
            <person name="Hull J.J."/>
        </authorList>
    </citation>
    <scope>NUCLEOTIDE SEQUENCE</scope>
</reference>
<dbReference type="EMBL" id="GDHC01013886">
    <property type="protein sequence ID" value="JAQ04743.1"/>
    <property type="molecule type" value="Transcribed_RNA"/>
</dbReference>